<evidence type="ECO:0000313" key="2">
    <source>
        <dbReference type="Proteomes" id="UP000268014"/>
    </source>
</evidence>
<evidence type="ECO:0000313" key="1">
    <source>
        <dbReference type="EMBL" id="VDO87112.1"/>
    </source>
</evidence>
<dbReference type="EMBL" id="UZAF01022781">
    <property type="protein sequence ID" value="VDO87112.1"/>
    <property type="molecule type" value="Genomic_DNA"/>
</dbReference>
<proteinExistence type="predicted"/>
<gene>
    <name evidence="1" type="ORF">HPLM_LOCUS20974</name>
</gene>
<accession>A0A0N4X9E0</accession>
<protein>
    <submittedName>
        <fullName evidence="1 3">Uncharacterized protein</fullName>
    </submittedName>
</protein>
<reference evidence="1 2" key="2">
    <citation type="submission" date="2018-11" db="EMBL/GenBank/DDBJ databases">
        <authorList>
            <consortium name="Pathogen Informatics"/>
        </authorList>
    </citation>
    <scope>NUCLEOTIDE SEQUENCE [LARGE SCALE GENOMIC DNA]</scope>
    <source>
        <strain evidence="1 2">MHpl1</strain>
    </source>
</reference>
<dbReference type="WBParaSite" id="HPLM_0002098201-mRNA-1">
    <property type="protein sequence ID" value="HPLM_0002098201-mRNA-1"/>
    <property type="gene ID" value="HPLM_0002098201"/>
</dbReference>
<dbReference type="Proteomes" id="UP000268014">
    <property type="component" value="Unassembled WGS sequence"/>
</dbReference>
<name>A0A0N4X9E0_HAEPC</name>
<reference evidence="3" key="1">
    <citation type="submission" date="2017-02" db="UniProtKB">
        <authorList>
            <consortium name="WormBaseParasite"/>
        </authorList>
    </citation>
    <scope>IDENTIFICATION</scope>
</reference>
<sequence>MKNEVKLKASGQRAQDTRNKRLCTCMELIHYLKVAVETARQQAVTYPFHGRSNRGSRIGHVVHYGTACHRSVMRVFSKSKAFKVKVAVLQRHPQISMADKVLLLGNYLAAGEYPSSTVRPKENVSIWLAILHKLDKLFARIFQMKPSSLRRASSMDDAFDGFFVDFCSVGVAGRNGCFYKLAFSVILTFLVCSLYSI</sequence>
<keyword evidence="2" id="KW-1185">Reference proteome</keyword>
<dbReference type="AlphaFoldDB" id="A0A0N4X9E0"/>
<organism evidence="3">
    <name type="scientific">Haemonchus placei</name>
    <name type="common">Barber's pole worm</name>
    <dbReference type="NCBI Taxonomy" id="6290"/>
    <lineage>
        <taxon>Eukaryota</taxon>
        <taxon>Metazoa</taxon>
        <taxon>Ecdysozoa</taxon>
        <taxon>Nematoda</taxon>
        <taxon>Chromadorea</taxon>
        <taxon>Rhabditida</taxon>
        <taxon>Rhabditina</taxon>
        <taxon>Rhabditomorpha</taxon>
        <taxon>Strongyloidea</taxon>
        <taxon>Trichostrongylidae</taxon>
        <taxon>Haemonchus</taxon>
    </lineage>
</organism>
<evidence type="ECO:0000313" key="3">
    <source>
        <dbReference type="WBParaSite" id="HPLM_0002098201-mRNA-1"/>
    </source>
</evidence>